<name>A0A1C0ZT07_9BACL</name>
<dbReference type="Proteomes" id="UP000093309">
    <property type="component" value="Unassembled WGS sequence"/>
</dbReference>
<feature type="transmembrane region" description="Helical" evidence="7">
    <location>
        <begin position="12"/>
        <end position="36"/>
    </location>
</feature>
<dbReference type="InterPro" id="IPR005828">
    <property type="entry name" value="MFS_sugar_transport-like"/>
</dbReference>
<evidence type="ECO:0000256" key="3">
    <source>
        <dbReference type="ARBA" id="ARBA00022475"/>
    </source>
</evidence>
<dbReference type="AlphaFoldDB" id="A0A1C0ZT07"/>
<dbReference type="GO" id="GO:0022857">
    <property type="term" value="F:transmembrane transporter activity"/>
    <property type="evidence" value="ECO:0007669"/>
    <property type="project" value="InterPro"/>
</dbReference>
<dbReference type="InterPro" id="IPR036259">
    <property type="entry name" value="MFS_trans_sf"/>
</dbReference>
<dbReference type="GO" id="GO:0005886">
    <property type="term" value="C:plasma membrane"/>
    <property type="evidence" value="ECO:0007669"/>
    <property type="project" value="UniProtKB-SubCell"/>
</dbReference>
<evidence type="ECO:0000313" key="10">
    <source>
        <dbReference type="Proteomes" id="UP000093309"/>
    </source>
</evidence>
<organism evidence="9 10">
    <name type="scientific">Paenibacillus pectinilyticus</name>
    <dbReference type="NCBI Taxonomy" id="512399"/>
    <lineage>
        <taxon>Bacteria</taxon>
        <taxon>Bacillati</taxon>
        <taxon>Bacillota</taxon>
        <taxon>Bacilli</taxon>
        <taxon>Bacillales</taxon>
        <taxon>Paenibacillaceae</taxon>
        <taxon>Paenibacillus</taxon>
    </lineage>
</organism>
<proteinExistence type="predicted"/>
<dbReference type="PROSITE" id="PS50850">
    <property type="entry name" value="MFS"/>
    <property type="match status" value="1"/>
</dbReference>
<feature type="transmembrane region" description="Helical" evidence="7">
    <location>
        <begin position="110"/>
        <end position="129"/>
    </location>
</feature>
<feature type="transmembrane region" description="Helical" evidence="7">
    <location>
        <begin position="304"/>
        <end position="326"/>
    </location>
</feature>
<evidence type="ECO:0000256" key="7">
    <source>
        <dbReference type="SAM" id="Phobius"/>
    </source>
</evidence>
<dbReference type="SUPFAM" id="SSF103473">
    <property type="entry name" value="MFS general substrate transporter"/>
    <property type="match status" value="1"/>
</dbReference>
<evidence type="ECO:0000259" key="8">
    <source>
        <dbReference type="PROSITE" id="PS50850"/>
    </source>
</evidence>
<dbReference type="OrthoDB" id="65739at2"/>
<feature type="transmembrane region" description="Helical" evidence="7">
    <location>
        <begin position="280"/>
        <end position="298"/>
    </location>
</feature>
<gene>
    <name evidence="9" type="ORF">A8709_05895</name>
</gene>
<dbReference type="STRING" id="512399.A8709_05895"/>
<sequence length="399" mass="42929">MATPLHWKKSLWILWGANFAITCGMNLVLPFLPLYIGELGVHDLGAVVRWTGWIVAAQFITSFLTQPLWGAIADRRGRKIMLLRAGFGMAIVTALMGIVTSPWQLLSLRLLNGFFSGFISMAVSLQASLTPREHSGKSLGTLQTGAIAGSLIGPLIGGLLASFLGYNHVFFFTGALMLCASIIVMVFIKEERKPASDKKVKQKTQWRLFRPLLPVFGASLITQIGMMSIEPIVTVYAKTLYMGKHLAFFAGLIVAITGIANLFGAPTLGRLGDRIGQRMTLVIALTMAAVAFLPQAFATNITTLLVGRFLLGLFIGGMIPSLNALVMKLAPSEIQGTAYGFNTSSLFLGNLIGPLLGSHLAAAYGFTSVFYVTMSILLVCAGFVYSNRSLDATTRPKAA</sequence>
<dbReference type="PANTHER" id="PTHR43414">
    <property type="entry name" value="MULTIDRUG RESISTANCE PROTEIN MDTG"/>
    <property type="match status" value="1"/>
</dbReference>
<reference evidence="10" key="1">
    <citation type="submission" date="2016-05" db="EMBL/GenBank/DDBJ databases">
        <title>Paenibacillus oryzae. sp. nov., isolated from the rice root.</title>
        <authorList>
            <person name="Zhang J."/>
            <person name="Zhang X."/>
        </authorList>
    </citation>
    <scope>NUCLEOTIDE SEQUENCE [LARGE SCALE GENOMIC DNA]</scope>
    <source>
        <strain evidence="10">KCTC13222</strain>
    </source>
</reference>
<protein>
    <submittedName>
        <fullName evidence="9">MFS transporter</fullName>
    </submittedName>
</protein>
<dbReference type="InterPro" id="IPR011701">
    <property type="entry name" value="MFS"/>
</dbReference>
<evidence type="ECO:0000256" key="5">
    <source>
        <dbReference type="ARBA" id="ARBA00022989"/>
    </source>
</evidence>
<keyword evidence="5 7" id="KW-1133">Transmembrane helix</keyword>
<feature type="transmembrane region" description="Helical" evidence="7">
    <location>
        <begin position="208"/>
        <end position="226"/>
    </location>
</feature>
<feature type="transmembrane region" description="Helical" evidence="7">
    <location>
        <begin position="362"/>
        <end position="385"/>
    </location>
</feature>
<evidence type="ECO:0000256" key="1">
    <source>
        <dbReference type="ARBA" id="ARBA00004651"/>
    </source>
</evidence>
<feature type="transmembrane region" description="Helical" evidence="7">
    <location>
        <begin position="169"/>
        <end position="188"/>
    </location>
</feature>
<dbReference type="InterPro" id="IPR020846">
    <property type="entry name" value="MFS_dom"/>
</dbReference>
<dbReference type="Pfam" id="PF07690">
    <property type="entry name" value="MFS_1"/>
    <property type="match status" value="1"/>
</dbReference>
<dbReference type="PRINTS" id="PR01035">
    <property type="entry name" value="TCRTETA"/>
</dbReference>
<feature type="transmembrane region" description="Helical" evidence="7">
    <location>
        <begin position="48"/>
        <end position="69"/>
    </location>
</feature>
<keyword evidence="3" id="KW-1003">Cell membrane</keyword>
<evidence type="ECO:0000313" key="9">
    <source>
        <dbReference type="EMBL" id="OCT11210.1"/>
    </source>
</evidence>
<feature type="transmembrane region" description="Helical" evidence="7">
    <location>
        <begin position="81"/>
        <end position="104"/>
    </location>
</feature>
<keyword evidence="10" id="KW-1185">Reference proteome</keyword>
<dbReference type="PANTHER" id="PTHR43414:SF6">
    <property type="entry name" value="MULTIDRUG RESISTANCE PROTEIN MDTG"/>
    <property type="match status" value="1"/>
</dbReference>
<comment type="caution">
    <text evidence="9">The sequence shown here is derived from an EMBL/GenBank/DDBJ whole genome shotgun (WGS) entry which is preliminary data.</text>
</comment>
<evidence type="ECO:0000256" key="4">
    <source>
        <dbReference type="ARBA" id="ARBA00022692"/>
    </source>
</evidence>
<keyword evidence="4 7" id="KW-0812">Transmembrane</keyword>
<dbReference type="InterPro" id="IPR001958">
    <property type="entry name" value="Tet-R_TetA/multi-R_MdtG-like"/>
</dbReference>
<evidence type="ECO:0000256" key="6">
    <source>
        <dbReference type="ARBA" id="ARBA00023136"/>
    </source>
</evidence>
<keyword evidence="2" id="KW-0813">Transport</keyword>
<feature type="domain" description="Major facilitator superfamily (MFS) profile" evidence="8">
    <location>
        <begin position="10"/>
        <end position="392"/>
    </location>
</feature>
<dbReference type="Pfam" id="PF00083">
    <property type="entry name" value="Sugar_tr"/>
    <property type="match status" value="1"/>
</dbReference>
<comment type="subcellular location">
    <subcellularLocation>
        <location evidence="1">Cell membrane</location>
        <topology evidence="1">Multi-pass membrane protein</topology>
    </subcellularLocation>
</comment>
<keyword evidence="6 7" id="KW-0472">Membrane</keyword>
<evidence type="ECO:0000256" key="2">
    <source>
        <dbReference type="ARBA" id="ARBA00022448"/>
    </source>
</evidence>
<feature type="transmembrane region" description="Helical" evidence="7">
    <location>
        <begin position="141"/>
        <end position="163"/>
    </location>
</feature>
<feature type="transmembrane region" description="Helical" evidence="7">
    <location>
        <begin position="246"/>
        <end position="268"/>
    </location>
</feature>
<accession>A0A1C0ZT07</accession>
<feature type="transmembrane region" description="Helical" evidence="7">
    <location>
        <begin position="338"/>
        <end position="356"/>
    </location>
</feature>
<dbReference type="Gene3D" id="1.20.1250.20">
    <property type="entry name" value="MFS general substrate transporter like domains"/>
    <property type="match status" value="2"/>
</dbReference>
<dbReference type="EMBL" id="LYPC01000028">
    <property type="protein sequence ID" value="OCT11210.1"/>
    <property type="molecule type" value="Genomic_DNA"/>
</dbReference>
<dbReference type="RefSeq" id="WP_065858031.1">
    <property type="nucleotide sequence ID" value="NZ_LYPC01000028.1"/>
</dbReference>